<evidence type="ECO:0000256" key="7">
    <source>
        <dbReference type="ARBA" id="ARBA00023136"/>
    </source>
</evidence>
<dbReference type="GO" id="GO:0005886">
    <property type="term" value="C:plasma membrane"/>
    <property type="evidence" value="ECO:0007669"/>
    <property type="project" value="UniProtKB-SubCell"/>
</dbReference>
<reference evidence="10" key="1">
    <citation type="submission" date="2010-08" db="EMBL/GenBank/DDBJ databases">
        <title>Genome sequence of Parvularcula bermudensis HTCC2503.</title>
        <authorList>
            <person name="Kang D.-M."/>
            <person name="Oh H.-M."/>
            <person name="Cho J.-C."/>
        </authorList>
    </citation>
    <scope>NUCLEOTIDE SEQUENCE [LARGE SCALE GENOMIC DNA]</scope>
    <source>
        <strain evidence="10">ATCC BAA-594 / HTCC2503 / KCTC 12087</strain>
    </source>
</reference>
<feature type="transmembrane region" description="Helical" evidence="8">
    <location>
        <begin position="108"/>
        <end position="128"/>
    </location>
</feature>
<evidence type="ECO:0000313" key="9">
    <source>
        <dbReference type="EMBL" id="ADM08283.1"/>
    </source>
</evidence>
<organism evidence="9 10">
    <name type="scientific">Parvularcula bermudensis (strain ATCC BAA-594 / HTCC2503 / KCTC 12087)</name>
    <dbReference type="NCBI Taxonomy" id="314260"/>
    <lineage>
        <taxon>Bacteria</taxon>
        <taxon>Pseudomonadati</taxon>
        <taxon>Pseudomonadota</taxon>
        <taxon>Alphaproteobacteria</taxon>
        <taxon>Parvularculales</taxon>
        <taxon>Parvularculaceae</taxon>
        <taxon>Parvularcula</taxon>
    </lineage>
</organism>
<dbReference type="GO" id="GO:0008360">
    <property type="term" value="P:regulation of cell shape"/>
    <property type="evidence" value="ECO:0007669"/>
    <property type="project" value="UniProtKB-KW"/>
</dbReference>
<evidence type="ECO:0000256" key="4">
    <source>
        <dbReference type="ARBA" id="ARBA00022692"/>
    </source>
</evidence>
<comment type="subcellular location">
    <subcellularLocation>
        <location evidence="1">Cell membrane</location>
        <topology evidence="1">Multi-pass membrane protein</topology>
    </subcellularLocation>
</comment>
<gene>
    <name evidence="9" type="ordered locus">PB2503_01012</name>
</gene>
<evidence type="ECO:0000256" key="1">
    <source>
        <dbReference type="ARBA" id="ARBA00004651"/>
    </source>
</evidence>
<evidence type="ECO:0000256" key="5">
    <source>
        <dbReference type="ARBA" id="ARBA00022960"/>
    </source>
</evidence>
<evidence type="ECO:0000313" key="10">
    <source>
        <dbReference type="Proteomes" id="UP000001302"/>
    </source>
</evidence>
<reference evidence="9 10" key="2">
    <citation type="journal article" date="2011" name="J. Bacteriol.">
        <title>Complete genome sequence of strain HTCC2503T of Parvularcula bermudensis, the type species of the order "Parvularculales" in the class Alphaproteobacteria.</title>
        <authorList>
            <person name="Oh H.M."/>
            <person name="Kang I."/>
            <person name="Vergin K.L."/>
            <person name="Kang D."/>
            <person name="Rhee K.H."/>
            <person name="Giovannoni S.J."/>
            <person name="Cho J.C."/>
        </authorList>
    </citation>
    <scope>NUCLEOTIDE SEQUENCE [LARGE SCALE GENOMIC DNA]</scope>
    <source>
        <strain evidence="10">ATCC BAA-594 / HTCC2503 / KCTC 12087</strain>
    </source>
</reference>
<feature type="transmembrane region" description="Helical" evidence="8">
    <location>
        <begin position="12"/>
        <end position="32"/>
    </location>
</feature>
<dbReference type="AlphaFoldDB" id="E0TB79"/>
<dbReference type="HOGENOM" id="CLU_122712_0_0_5"/>
<keyword evidence="10" id="KW-1185">Reference proteome</keyword>
<proteinExistence type="inferred from homology"/>
<accession>E0TB79</accession>
<name>E0TB79_PARBH</name>
<dbReference type="EMBL" id="CP002156">
    <property type="protein sequence ID" value="ADM08283.1"/>
    <property type="molecule type" value="Genomic_DNA"/>
</dbReference>
<keyword evidence="4 8" id="KW-0812">Transmembrane</keyword>
<dbReference type="Pfam" id="PF04093">
    <property type="entry name" value="MreD"/>
    <property type="match status" value="1"/>
</dbReference>
<keyword evidence="7 8" id="KW-0472">Membrane</keyword>
<dbReference type="Proteomes" id="UP000001302">
    <property type="component" value="Chromosome"/>
</dbReference>
<sequence>MGDERGLLSRLLTAAAPGLILFSAVLLMITPLKVFGHSVPLPLAPFIVIFLYAAYAPNALPAPITFAAGLLQDLLFASPLGLWATVFLSLHYAVLAQHDYLKGRLHRVIAVLFAMLVAAVGAILWGLSSLVFAEVLPVRPLAVQLLVTILMYPACAYVFLTVRRSERGPSPA</sequence>
<evidence type="ECO:0000256" key="3">
    <source>
        <dbReference type="ARBA" id="ARBA00022475"/>
    </source>
</evidence>
<evidence type="ECO:0000256" key="6">
    <source>
        <dbReference type="ARBA" id="ARBA00022989"/>
    </source>
</evidence>
<keyword evidence="5" id="KW-0133">Cell shape</keyword>
<evidence type="ECO:0000256" key="8">
    <source>
        <dbReference type="SAM" id="Phobius"/>
    </source>
</evidence>
<evidence type="ECO:0000256" key="2">
    <source>
        <dbReference type="ARBA" id="ARBA00007776"/>
    </source>
</evidence>
<feature type="transmembrane region" description="Helical" evidence="8">
    <location>
        <begin position="39"/>
        <end position="56"/>
    </location>
</feature>
<keyword evidence="3" id="KW-1003">Cell membrane</keyword>
<keyword evidence="6 8" id="KW-1133">Transmembrane helix</keyword>
<dbReference type="STRING" id="314260.PB2503_01012"/>
<feature type="transmembrane region" description="Helical" evidence="8">
    <location>
        <begin position="76"/>
        <end position="96"/>
    </location>
</feature>
<dbReference type="InterPro" id="IPR007227">
    <property type="entry name" value="Cell_shape_determining_MreD"/>
</dbReference>
<protein>
    <recommendedName>
        <fullName evidence="11">Rod shape-determining protein MreD</fullName>
    </recommendedName>
</protein>
<comment type="similarity">
    <text evidence="2">Belongs to the MreD family.</text>
</comment>
<feature type="transmembrane region" description="Helical" evidence="8">
    <location>
        <begin position="140"/>
        <end position="160"/>
    </location>
</feature>
<dbReference type="KEGG" id="pbr:PB2503_01012"/>
<evidence type="ECO:0008006" key="11">
    <source>
        <dbReference type="Google" id="ProtNLM"/>
    </source>
</evidence>